<dbReference type="RefSeq" id="XP_023946765.2">
    <property type="nucleotide sequence ID" value="XM_024090997.2"/>
</dbReference>
<keyword evidence="3" id="KW-0862">Zinc</keyword>
<keyword evidence="8" id="KW-1185">Reference proteome</keyword>
<dbReference type="Gene3D" id="6.20.210.20">
    <property type="entry name" value="THAP domain"/>
    <property type="match status" value="1"/>
</dbReference>
<keyword evidence="2 5" id="KW-0863">Zinc-finger</keyword>
<dbReference type="InterPro" id="IPR038441">
    <property type="entry name" value="THAP_Znf_sf"/>
</dbReference>
<dbReference type="GO" id="GO:0000978">
    <property type="term" value="F:RNA polymerase II cis-regulatory region sequence-specific DNA binding"/>
    <property type="evidence" value="ECO:0007669"/>
    <property type="project" value="TreeGrafter"/>
</dbReference>
<dbReference type="GeneID" id="112052071"/>
<reference evidence="9" key="1">
    <citation type="submission" date="2025-08" db="UniProtKB">
        <authorList>
            <consortium name="RefSeq"/>
        </authorList>
    </citation>
    <scope>IDENTIFICATION</scope>
</reference>
<dbReference type="GO" id="GO:0003700">
    <property type="term" value="F:DNA-binding transcription factor activity"/>
    <property type="evidence" value="ECO:0007669"/>
    <property type="project" value="TreeGrafter"/>
</dbReference>
<dbReference type="InterPro" id="IPR006612">
    <property type="entry name" value="THAP_Znf"/>
</dbReference>
<keyword evidence="1" id="KW-0479">Metal-binding</keyword>
<dbReference type="GO" id="GO:0005634">
    <property type="term" value="C:nucleus"/>
    <property type="evidence" value="ECO:0007669"/>
    <property type="project" value="TreeGrafter"/>
</dbReference>
<gene>
    <name evidence="9" type="primary">LOC112052071</name>
</gene>
<evidence type="ECO:0000256" key="6">
    <source>
        <dbReference type="SAM" id="MobiDB-lite"/>
    </source>
</evidence>
<evidence type="ECO:0000256" key="3">
    <source>
        <dbReference type="ARBA" id="ARBA00022833"/>
    </source>
</evidence>
<evidence type="ECO:0000256" key="2">
    <source>
        <dbReference type="ARBA" id="ARBA00022771"/>
    </source>
</evidence>
<feature type="region of interest" description="Disordered" evidence="6">
    <location>
        <begin position="382"/>
        <end position="409"/>
    </location>
</feature>
<dbReference type="Pfam" id="PF05485">
    <property type="entry name" value="THAP"/>
    <property type="match status" value="1"/>
</dbReference>
<name>A0A6J1NG62_BICAN</name>
<proteinExistence type="predicted"/>
<dbReference type="PANTHER" id="PTHR46600:SF7">
    <property type="entry name" value="SI:DKEY-228B2.6-RELATED"/>
    <property type="match status" value="1"/>
</dbReference>
<organism evidence="8 9">
    <name type="scientific">Bicyclus anynana</name>
    <name type="common">Squinting bush brown butterfly</name>
    <dbReference type="NCBI Taxonomy" id="110368"/>
    <lineage>
        <taxon>Eukaryota</taxon>
        <taxon>Metazoa</taxon>
        <taxon>Ecdysozoa</taxon>
        <taxon>Arthropoda</taxon>
        <taxon>Hexapoda</taxon>
        <taxon>Insecta</taxon>
        <taxon>Pterygota</taxon>
        <taxon>Neoptera</taxon>
        <taxon>Endopterygota</taxon>
        <taxon>Lepidoptera</taxon>
        <taxon>Glossata</taxon>
        <taxon>Ditrysia</taxon>
        <taxon>Papilionoidea</taxon>
        <taxon>Nymphalidae</taxon>
        <taxon>Satyrinae</taxon>
        <taxon>Satyrini</taxon>
        <taxon>Mycalesina</taxon>
        <taxon>Bicyclus</taxon>
    </lineage>
</organism>
<evidence type="ECO:0000256" key="5">
    <source>
        <dbReference type="PROSITE-ProRule" id="PRU00309"/>
    </source>
</evidence>
<protein>
    <submittedName>
        <fullName evidence="9">Uncharacterized protein LOC112052071</fullName>
    </submittedName>
</protein>
<evidence type="ECO:0000256" key="1">
    <source>
        <dbReference type="ARBA" id="ARBA00022723"/>
    </source>
</evidence>
<dbReference type="AlphaFoldDB" id="A0A6J1NG62"/>
<feature type="domain" description="THAP-type" evidence="7">
    <location>
        <begin position="1"/>
        <end position="80"/>
    </location>
</feature>
<dbReference type="OrthoDB" id="5982876at2759"/>
<dbReference type="GO" id="GO:0008270">
    <property type="term" value="F:zinc ion binding"/>
    <property type="evidence" value="ECO:0007669"/>
    <property type="project" value="UniProtKB-KW"/>
</dbReference>
<keyword evidence="4 5" id="KW-0238">DNA-binding</keyword>
<dbReference type="KEGG" id="bany:112052071"/>
<evidence type="ECO:0000259" key="7">
    <source>
        <dbReference type="PROSITE" id="PS50950"/>
    </source>
</evidence>
<dbReference type="GO" id="GO:0006357">
    <property type="term" value="P:regulation of transcription by RNA polymerase II"/>
    <property type="evidence" value="ECO:0007669"/>
    <property type="project" value="TreeGrafter"/>
</dbReference>
<sequence length="448" mass="50969">MVSCSILGCKSRSERKDEAITFHSYPYYEAEKRKWIEVTGRVNWQPNKYSKVCSKHFSQESFVQTKKTVHLKPFSLPVKHIHEVNKSIQYTNNSKINIKVINKKHNNRLSKLQHSNSSHNQEVCQSGQVCLYVKPAEYWNTKDKTQTKNVSQSYSNKETLKTEHANNLNQKNTNEGKENISNNTLEYLQKLVKKFINNTDEEKDIYVFVVNNENDPSSEQLLYGKKSYEFAVNCLRGKLEKKTKLADERNRRVRALAVSRRRLLNRIKILENVNRELKTKNFLLQNRINQNMDVDPNPVINSKSTNMNGGSKSVINSKSSHMNGDGPINSRSSGPKPVFNSKSSHMNAVINSKSSHMNGGLEPVINSKASHINGGPESVFNSKSSHMNGDPKPTHMNGGDPINSKSSHMNGDRKLVITLKPSVTKIDNKLYLNLSTLRSDQCDDDDYL</sequence>
<evidence type="ECO:0000256" key="4">
    <source>
        <dbReference type="ARBA" id="ARBA00023125"/>
    </source>
</evidence>
<dbReference type="Proteomes" id="UP001652582">
    <property type="component" value="Chromosome 15"/>
</dbReference>
<dbReference type="PANTHER" id="PTHR46600">
    <property type="entry name" value="THAP DOMAIN-CONTAINING"/>
    <property type="match status" value="1"/>
</dbReference>
<dbReference type="SMART" id="SM00980">
    <property type="entry name" value="THAP"/>
    <property type="match status" value="1"/>
</dbReference>
<accession>A0A6J1NG62</accession>
<dbReference type="PROSITE" id="PS50950">
    <property type="entry name" value="ZF_THAP"/>
    <property type="match status" value="1"/>
</dbReference>
<dbReference type="InterPro" id="IPR026516">
    <property type="entry name" value="THAP1/10"/>
</dbReference>
<evidence type="ECO:0000313" key="8">
    <source>
        <dbReference type="Proteomes" id="UP001652582"/>
    </source>
</evidence>
<dbReference type="SUPFAM" id="SSF57716">
    <property type="entry name" value="Glucocorticoid receptor-like (DNA-binding domain)"/>
    <property type="match status" value="1"/>
</dbReference>
<evidence type="ECO:0000313" key="9">
    <source>
        <dbReference type="RefSeq" id="XP_023946765.2"/>
    </source>
</evidence>